<dbReference type="RefSeq" id="WP_055169879.1">
    <property type="nucleotide sequence ID" value="NZ_CYXX01000016.1"/>
</dbReference>
<reference evidence="9 10" key="1">
    <citation type="submission" date="2015-09" db="EMBL/GenBank/DDBJ databases">
        <authorList>
            <consortium name="Pathogen Informatics"/>
        </authorList>
    </citation>
    <scope>NUCLEOTIDE SEQUENCE [LARGE SCALE GENOMIC DNA]</scope>
    <source>
        <strain evidence="9 10">2789STDY5608887</strain>
    </source>
</reference>
<dbReference type="InterPro" id="IPR006741">
    <property type="entry name" value="AgrB"/>
</dbReference>
<keyword evidence="7 8" id="KW-0472">Membrane</keyword>
<name>A0A173UN92_9FIRM</name>
<evidence type="ECO:0000256" key="7">
    <source>
        <dbReference type="ARBA" id="ARBA00023136"/>
    </source>
</evidence>
<gene>
    <name evidence="9" type="ORF">ERS852444_02172</name>
</gene>
<dbReference type="Proteomes" id="UP000095453">
    <property type="component" value="Unassembled WGS sequence"/>
</dbReference>
<evidence type="ECO:0000256" key="5">
    <source>
        <dbReference type="ARBA" id="ARBA00022801"/>
    </source>
</evidence>
<evidence type="ECO:0000256" key="1">
    <source>
        <dbReference type="ARBA" id="ARBA00022475"/>
    </source>
</evidence>
<dbReference type="EMBL" id="CYXX01000016">
    <property type="protein sequence ID" value="CUN16389.1"/>
    <property type="molecule type" value="Genomic_DNA"/>
</dbReference>
<keyword evidence="2" id="KW-0673">Quorum sensing</keyword>
<feature type="transmembrane region" description="Helical" evidence="8">
    <location>
        <begin position="182"/>
        <end position="201"/>
    </location>
</feature>
<accession>A0A173UN92</accession>
<feature type="transmembrane region" description="Helical" evidence="8">
    <location>
        <begin position="116"/>
        <end position="136"/>
    </location>
</feature>
<sequence length="214" mass="24693">MNQKKEISIVLERISAYLSTLLLQEKIITADEKDTYKYGFEITIANMINGLIVLSVGLGLNMLAEAILFYLVFVSLRFFCGGYHADSYIKCFFSFWLTTIVCLSFSVRLAQYEELILIPFWITAVILGWHIIKMAPIEHKNRILIEDERRIFRRRSIQIYIFWLVVGIILWMVRLVQMETSLISAFIAITILMRIGGISNYEKRSASGVSKSGE</sequence>
<feature type="transmembrane region" description="Helical" evidence="8">
    <location>
        <begin position="157"/>
        <end position="176"/>
    </location>
</feature>
<feature type="transmembrane region" description="Helical" evidence="8">
    <location>
        <begin position="51"/>
        <end position="79"/>
    </location>
</feature>
<dbReference type="GO" id="GO:0016020">
    <property type="term" value="C:membrane"/>
    <property type="evidence" value="ECO:0007669"/>
    <property type="project" value="InterPro"/>
</dbReference>
<dbReference type="GO" id="GO:0006508">
    <property type="term" value="P:proteolysis"/>
    <property type="evidence" value="ECO:0007669"/>
    <property type="project" value="UniProtKB-KW"/>
</dbReference>
<evidence type="ECO:0000256" key="3">
    <source>
        <dbReference type="ARBA" id="ARBA00022670"/>
    </source>
</evidence>
<dbReference type="GO" id="GO:0009372">
    <property type="term" value="P:quorum sensing"/>
    <property type="evidence" value="ECO:0007669"/>
    <property type="project" value="UniProtKB-KW"/>
</dbReference>
<proteinExistence type="predicted"/>
<feature type="transmembrane region" description="Helical" evidence="8">
    <location>
        <begin position="91"/>
        <end position="110"/>
    </location>
</feature>
<evidence type="ECO:0000313" key="10">
    <source>
        <dbReference type="Proteomes" id="UP000095453"/>
    </source>
</evidence>
<dbReference type="Pfam" id="PF04647">
    <property type="entry name" value="AgrB"/>
    <property type="match status" value="1"/>
</dbReference>
<keyword evidence="3" id="KW-0645">Protease</keyword>
<evidence type="ECO:0000313" key="9">
    <source>
        <dbReference type="EMBL" id="CUN16389.1"/>
    </source>
</evidence>
<keyword evidence="6 8" id="KW-1133">Transmembrane helix</keyword>
<dbReference type="SMART" id="SM00793">
    <property type="entry name" value="AgrB"/>
    <property type="match status" value="1"/>
</dbReference>
<evidence type="ECO:0000256" key="4">
    <source>
        <dbReference type="ARBA" id="ARBA00022692"/>
    </source>
</evidence>
<evidence type="ECO:0000256" key="8">
    <source>
        <dbReference type="SAM" id="Phobius"/>
    </source>
</evidence>
<dbReference type="AlphaFoldDB" id="A0A173UN92"/>
<organism evidence="9 10">
    <name type="scientific">Roseburia inulinivorans</name>
    <dbReference type="NCBI Taxonomy" id="360807"/>
    <lineage>
        <taxon>Bacteria</taxon>
        <taxon>Bacillati</taxon>
        <taxon>Bacillota</taxon>
        <taxon>Clostridia</taxon>
        <taxon>Lachnospirales</taxon>
        <taxon>Lachnospiraceae</taxon>
        <taxon>Roseburia</taxon>
    </lineage>
</organism>
<dbReference type="GO" id="GO:0008233">
    <property type="term" value="F:peptidase activity"/>
    <property type="evidence" value="ECO:0007669"/>
    <property type="project" value="UniProtKB-KW"/>
</dbReference>
<protein>
    <submittedName>
        <fullName evidence="9">Putative accessory gene regulator protein</fullName>
    </submittedName>
</protein>
<evidence type="ECO:0000256" key="6">
    <source>
        <dbReference type="ARBA" id="ARBA00022989"/>
    </source>
</evidence>
<evidence type="ECO:0000256" key="2">
    <source>
        <dbReference type="ARBA" id="ARBA00022654"/>
    </source>
</evidence>
<keyword evidence="4 8" id="KW-0812">Transmembrane</keyword>
<keyword evidence="5" id="KW-0378">Hydrolase</keyword>
<keyword evidence="1" id="KW-1003">Cell membrane</keyword>